<feature type="transmembrane region" description="Helical" evidence="1">
    <location>
        <begin position="21"/>
        <end position="39"/>
    </location>
</feature>
<evidence type="ECO:0000313" key="2">
    <source>
        <dbReference type="EMBL" id="MFD2310655.1"/>
    </source>
</evidence>
<sequence length="214" mass="23499">MTTPKNPTNTALPHASVGTRWHQLSGILGFLLVGPLAGWQMLSLVERQQLPIWLCFLVGGLGMVLPGVLAMLLQPMRQSVSVDAGGLRFGRHGWVPFSEIDQMRYQSFLTLHRPGRATLIVQQGKHDLDAFNRFCESAWGHWFDWQRIHGTPPGAQRRAALYDRAKIAGLLTVGGTLFIGTLALMFNLTLPVTALLILAGVFITGLIVAIFYGA</sequence>
<feature type="transmembrane region" description="Helical" evidence="1">
    <location>
        <begin position="192"/>
        <end position="212"/>
    </location>
</feature>
<keyword evidence="1" id="KW-0812">Transmembrane</keyword>
<gene>
    <name evidence="2" type="ORF">ACFSKX_09530</name>
</gene>
<organism evidence="2 3">
    <name type="scientific">Microbulbifer halophilus</name>
    <dbReference type="NCBI Taxonomy" id="453963"/>
    <lineage>
        <taxon>Bacteria</taxon>
        <taxon>Pseudomonadati</taxon>
        <taxon>Pseudomonadota</taxon>
        <taxon>Gammaproteobacteria</taxon>
        <taxon>Cellvibrionales</taxon>
        <taxon>Microbulbiferaceae</taxon>
        <taxon>Microbulbifer</taxon>
    </lineage>
</organism>
<feature type="transmembrane region" description="Helical" evidence="1">
    <location>
        <begin position="167"/>
        <end position="186"/>
    </location>
</feature>
<keyword evidence="3" id="KW-1185">Reference proteome</keyword>
<keyword evidence="1" id="KW-1133">Transmembrane helix</keyword>
<proteinExistence type="predicted"/>
<accession>A0ABW5EEA0</accession>
<dbReference type="Proteomes" id="UP001597425">
    <property type="component" value="Unassembled WGS sequence"/>
</dbReference>
<protein>
    <submittedName>
        <fullName evidence="2">Uncharacterized protein</fullName>
    </submittedName>
</protein>
<evidence type="ECO:0000313" key="3">
    <source>
        <dbReference type="Proteomes" id="UP001597425"/>
    </source>
</evidence>
<reference evidence="3" key="1">
    <citation type="journal article" date="2019" name="Int. J. Syst. Evol. Microbiol.">
        <title>The Global Catalogue of Microorganisms (GCM) 10K type strain sequencing project: providing services to taxonomists for standard genome sequencing and annotation.</title>
        <authorList>
            <consortium name="The Broad Institute Genomics Platform"/>
            <consortium name="The Broad Institute Genome Sequencing Center for Infectious Disease"/>
            <person name="Wu L."/>
            <person name="Ma J."/>
        </authorList>
    </citation>
    <scope>NUCLEOTIDE SEQUENCE [LARGE SCALE GENOMIC DNA]</scope>
    <source>
        <strain evidence="3">KCTC 12848</strain>
    </source>
</reference>
<comment type="caution">
    <text evidence="2">The sequence shown here is derived from an EMBL/GenBank/DDBJ whole genome shotgun (WGS) entry which is preliminary data.</text>
</comment>
<dbReference type="EMBL" id="JBHUJD010000010">
    <property type="protein sequence ID" value="MFD2310655.1"/>
    <property type="molecule type" value="Genomic_DNA"/>
</dbReference>
<feature type="transmembrane region" description="Helical" evidence="1">
    <location>
        <begin position="51"/>
        <end position="73"/>
    </location>
</feature>
<name>A0ABW5EEA0_9GAMM</name>
<dbReference type="RefSeq" id="WP_265720738.1">
    <property type="nucleotide sequence ID" value="NZ_JAPIVK010000005.1"/>
</dbReference>
<keyword evidence="1" id="KW-0472">Membrane</keyword>
<evidence type="ECO:0000256" key="1">
    <source>
        <dbReference type="SAM" id="Phobius"/>
    </source>
</evidence>